<dbReference type="SUPFAM" id="SSF55874">
    <property type="entry name" value="ATPase domain of HSP90 chaperone/DNA topoisomerase II/histidine kinase"/>
    <property type="match status" value="1"/>
</dbReference>
<dbReference type="GO" id="GO:0016020">
    <property type="term" value="C:membrane"/>
    <property type="evidence" value="ECO:0007669"/>
    <property type="project" value="UniProtKB-SubCell"/>
</dbReference>
<dbReference type="EC" id="2.7.13.3" evidence="4"/>
<evidence type="ECO:0000256" key="8">
    <source>
        <dbReference type="ARBA" id="ARBA00022777"/>
    </source>
</evidence>
<evidence type="ECO:0000256" key="9">
    <source>
        <dbReference type="ARBA" id="ARBA00022989"/>
    </source>
</evidence>
<dbReference type="EMBL" id="JMIH01000021">
    <property type="protein sequence ID" value="KEO73562.1"/>
    <property type="molecule type" value="Genomic_DNA"/>
</dbReference>
<dbReference type="InterPro" id="IPR001734">
    <property type="entry name" value="Na/solute_symporter"/>
</dbReference>
<dbReference type="Pfam" id="PF00512">
    <property type="entry name" value="HisKA"/>
    <property type="match status" value="1"/>
</dbReference>
<evidence type="ECO:0000313" key="16">
    <source>
        <dbReference type="Proteomes" id="UP000027821"/>
    </source>
</evidence>
<evidence type="ECO:0000256" key="2">
    <source>
        <dbReference type="ARBA" id="ARBA00004141"/>
    </source>
</evidence>
<evidence type="ECO:0000256" key="12">
    <source>
        <dbReference type="SAM" id="Coils"/>
    </source>
</evidence>
<comment type="catalytic activity">
    <reaction evidence="1">
        <text>ATP + protein L-histidine = ADP + protein N-phospho-L-histidine.</text>
        <dbReference type="EC" id="2.7.13.3"/>
    </reaction>
</comment>
<dbReference type="Gene3D" id="1.10.287.130">
    <property type="match status" value="1"/>
</dbReference>
<dbReference type="InterPro" id="IPR038377">
    <property type="entry name" value="Na/Glc_symporter_sf"/>
</dbReference>
<evidence type="ECO:0000256" key="5">
    <source>
        <dbReference type="ARBA" id="ARBA00022553"/>
    </source>
</evidence>
<keyword evidence="7 13" id="KW-0812">Transmembrane</keyword>
<dbReference type="InterPro" id="IPR003661">
    <property type="entry name" value="HisK_dim/P_dom"/>
</dbReference>
<feature type="transmembrane region" description="Helical" evidence="13">
    <location>
        <begin position="387"/>
        <end position="407"/>
    </location>
</feature>
<dbReference type="Pfam" id="PF02518">
    <property type="entry name" value="HATPase_c"/>
    <property type="match status" value="1"/>
</dbReference>
<dbReference type="InterPro" id="IPR036890">
    <property type="entry name" value="HATPase_C_sf"/>
</dbReference>
<dbReference type="InterPro" id="IPR036097">
    <property type="entry name" value="HisK_dim/P_sf"/>
</dbReference>
<feature type="transmembrane region" description="Helical" evidence="13">
    <location>
        <begin position="447"/>
        <end position="469"/>
    </location>
</feature>
<keyword evidence="12" id="KW-0175">Coiled coil</keyword>
<dbReference type="eggNOG" id="COG0591">
    <property type="taxonomic scope" value="Bacteria"/>
</dbReference>
<evidence type="ECO:0000256" key="11">
    <source>
        <dbReference type="ARBA" id="ARBA00023136"/>
    </source>
</evidence>
<dbReference type="SMART" id="SM00387">
    <property type="entry name" value="HATPase_c"/>
    <property type="match status" value="1"/>
</dbReference>
<keyword evidence="5" id="KW-0597">Phosphoprotein</keyword>
<dbReference type="FunFam" id="1.10.287.130:FF:000001">
    <property type="entry name" value="Two-component sensor histidine kinase"/>
    <property type="match status" value="1"/>
</dbReference>
<reference evidence="15 16" key="1">
    <citation type="submission" date="2014-04" db="EMBL/GenBank/DDBJ databases">
        <title>Characterization and application of a salt tolerant electro-active bacterium.</title>
        <authorList>
            <person name="Yang L."/>
            <person name="Wei S."/>
            <person name="Tay Q.X.M."/>
        </authorList>
    </citation>
    <scope>NUCLEOTIDE SEQUENCE [LARGE SCALE GENOMIC DNA]</scope>
    <source>
        <strain evidence="15 16">LY1</strain>
    </source>
</reference>
<feature type="transmembrane region" description="Helical" evidence="13">
    <location>
        <begin position="6"/>
        <end position="25"/>
    </location>
</feature>
<dbReference type="Gene3D" id="1.20.1730.10">
    <property type="entry name" value="Sodium/glucose cotransporter"/>
    <property type="match status" value="1"/>
</dbReference>
<feature type="transmembrane region" description="Helical" evidence="13">
    <location>
        <begin position="502"/>
        <end position="524"/>
    </location>
</feature>
<evidence type="ECO:0000256" key="6">
    <source>
        <dbReference type="ARBA" id="ARBA00022679"/>
    </source>
</evidence>
<dbReference type="PANTHER" id="PTHR43711">
    <property type="entry name" value="TWO-COMPONENT HISTIDINE KINASE"/>
    <property type="match status" value="1"/>
</dbReference>
<dbReference type="OrthoDB" id="9764438at2"/>
<evidence type="ECO:0000256" key="1">
    <source>
        <dbReference type="ARBA" id="ARBA00000085"/>
    </source>
</evidence>
<dbReference type="PANTHER" id="PTHR43711:SF30">
    <property type="entry name" value="HISTIDINE KINASE"/>
    <property type="match status" value="1"/>
</dbReference>
<keyword evidence="6" id="KW-0808">Transferase</keyword>
<feature type="transmembrane region" description="Helical" evidence="13">
    <location>
        <begin position="289"/>
        <end position="313"/>
    </location>
</feature>
<keyword evidence="10" id="KW-0902">Two-component regulatory system</keyword>
<feature type="transmembrane region" description="Helical" evidence="13">
    <location>
        <begin position="37"/>
        <end position="57"/>
    </location>
</feature>
<feature type="transmembrane region" description="Helical" evidence="13">
    <location>
        <begin position="202"/>
        <end position="220"/>
    </location>
</feature>
<dbReference type="STRING" id="1048983.EL17_11725"/>
<evidence type="ECO:0000259" key="14">
    <source>
        <dbReference type="PROSITE" id="PS50109"/>
    </source>
</evidence>
<feature type="transmembrane region" description="Helical" evidence="13">
    <location>
        <begin position="164"/>
        <end position="181"/>
    </location>
</feature>
<feature type="coiled-coil region" evidence="12">
    <location>
        <begin position="646"/>
        <end position="673"/>
    </location>
</feature>
<keyword evidence="11 13" id="KW-0472">Membrane</keyword>
<evidence type="ECO:0000256" key="7">
    <source>
        <dbReference type="ARBA" id="ARBA00022692"/>
    </source>
</evidence>
<feature type="transmembrane region" description="Helical" evidence="13">
    <location>
        <begin position="251"/>
        <end position="269"/>
    </location>
</feature>
<accession>A0A074LIG2</accession>
<gene>
    <name evidence="15" type="ORF">EL17_11725</name>
</gene>
<dbReference type="SMART" id="SM00388">
    <property type="entry name" value="HisKA"/>
    <property type="match status" value="1"/>
</dbReference>
<organism evidence="15 16">
    <name type="scientific">Anditalea andensis</name>
    <dbReference type="NCBI Taxonomy" id="1048983"/>
    <lineage>
        <taxon>Bacteria</taxon>
        <taxon>Pseudomonadati</taxon>
        <taxon>Bacteroidota</taxon>
        <taxon>Cytophagia</taxon>
        <taxon>Cytophagales</taxon>
        <taxon>Cytophagaceae</taxon>
        <taxon>Anditalea</taxon>
    </lineage>
</organism>
<evidence type="ECO:0000256" key="3">
    <source>
        <dbReference type="ARBA" id="ARBA00006434"/>
    </source>
</evidence>
<dbReference type="PRINTS" id="PR00344">
    <property type="entry name" value="BCTRLSENSOR"/>
</dbReference>
<protein>
    <recommendedName>
        <fullName evidence="4">histidine kinase</fullName>
        <ecNumber evidence="4">2.7.13.3</ecNumber>
    </recommendedName>
</protein>
<dbReference type="Gene3D" id="3.30.565.10">
    <property type="entry name" value="Histidine kinase-like ATPase, C-terminal domain"/>
    <property type="match status" value="1"/>
</dbReference>
<dbReference type="AlphaFoldDB" id="A0A074LIG2"/>
<dbReference type="eggNOG" id="COG5002">
    <property type="taxonomic scope" value="Bacteria"/>
</dbReference>
<dbReference type="InterPro" id="IPR004358">
    <property type="entry name" value="Sig_transdc_His_kin-like_C"/>
</dbReference>
<dbReference type="RefSeq" id="WP_035074414.1">
    <property type="nucleotide sequence ID" value="NZ_JMIH01000021.1"/>
</dbReference>
<feature type="transmembrane region" description="Helical" evidence="13">
    <location>
        <begin position="419"/>
        <end position="440"/>
    </location>
</feature>
<dbReference type="GO" id="GO:0022857">
    <property type="term" value="F:transmembrane transporter activity"/>
    <property type="evidence" value="ECO:0007669"/>
    <property type="project" value="InterPro"/>
</dbReference>
<dbReference type="InterPro" id="IPR050736">
    <property type="entry name" value="Sensor_HK_Regulatory"/>
</dbReference>
<evidence type="ECO:0000313" key="15">
    <source>
        <dbReference type="EMBL" id="KEO73562.1"/>
    </source>
</evidence>
<dbReference type="InterPro" id="IPR005467">
    <property type="entry name" value="His_kinase_dom"/>
</dbReference>
<dbReference type="PROSITE" id="PS50109">
    <property type="entry name" value="HIS_KIN"/>
    <property type="match status" value="1"/>
</dbReference>
<evidence type="ECO:0000256" key="10">
    <source>
        <dbReference type="ARBA" id="ARBA00023012"/>
    </source>
</evidence>
<comment type="subcellular location">
    <subcellularLocation>
        <location evidence="2">Membrane</location>
        <topology evidence="2">Multi-pass membrane protein</topology>
    </subcellularLocation>
</comment>
<comment type="caution">
    <text evidence="15">The sequence shown here is derived from an EMBL/GenBank/DDBJ whole genome shotgun (WGS) entry which is preliminary data.</text>
</comment>
<name>A0A074LIG2_9BACT</name>
<dbReference type="SUPFAM" id="SSF47384">
    <property type="entry name" value="Homodimeric domain of signal transducing histidine kinase"/>
    <property type="match status" value="1"/>
</dbReference>
<dbReference type="CDD" id="cd10322">
    <property type="entry name" value="SLC5sbd"/>
    <property type="match status" value="1"/>
</dbReference>
<feature type="transmembrane region" description="Helical" evidence="13">
    <location>
        <begin position="333"/>
        <end position="366"/>
    </location>
</feature>
<keyword evidence="8 15" id="KW-0418">Kinase</keyword>
<dbReference type="PROSITE" id="PS50283">
    <property type="entry name" value="NA_SOLUT_SYMP_3"/>
    <property type="match status" value="1"/>
</dbReference>
<dbReference type="Proteomes" id="UP000027821">
    <property type="component" value="Unassembled WGS sequence"/>
</dbReference>
<evidence type="ECO:0000256" key="4">
    <source>
        <dbReference type="ARBA" id="ARBA00012438"/>
    </source>
</evidence>
<keyword evidence="16" id="KW-1185">Reference proteome</keyword>
<evidence type="ECO:0000256" key="13">
    <source>
        <dbReference type="SAM" id="Phobius"/>
    </source>
</evidence>
<dbReference type="CDD" id="cd00082">
    <property type="entry name" value="HisKA"/>
    <property type="match status" value="1"/>
</dbReference>
<comment type="similarity">
    <text evidence="3">Belongs to the sodium:solute symporter (SSF) (TC 2.A.21) family.</text>
</comment>
<proteinExistence type="inferred from homology"/>
<feature type="transmembrane region" description="Helical" evidence="13">
    <location>
        <begin position="69"/>
        <end position="86"/>
    </location>
</feature>
<dbReference type="InterPro" id="IPR003594">
    <property type="entry name" value="HATPase_dom"/>
</dbReference>
<feature type="domain" description="Histidine kinase" evidence="14">
    <location>
        <begin position="687"/>
        <end position="901"/>
    </location>
</feature>
<dbReference type="GO" id="GO:0000155">
    <property type="term" value="F:phosphorelay sensor kinase activity"/>
    <property type="evidence" value="ECO:0007669"/>
    <property type="project" value="InterPro"/>
</dbReference>
<keyword evidence="9 13" id="KW-1133">Transmembrane helix</keyword>
<sequence>MINNGIIIAFTFGYLALLFAIAWFSEKASVKGRHLSNHPFIYALSLAVYCTAWTYYGSVGRASTNGMEFLTIFIGPSLIAPLWWIIMRKIIRISKIQQISSIADFISSRYGKNITLGGIVTVFSLLGIIPYISLQIKAVATSFETLRTLDATPLIEAVPFFQDTAFYLSLGLALFTILFGTRKIEATAQHEGMVMAIAFESIFKLFAFLAVGLFVTYYIFDGFSDIFTQSTAQGLDHLFLLNSGGAGTSDWFYMSVLSMMAILFLPRQFQMGVIENNNEKHLDTAMWLFPFYLLLINIFVLPIALGGLIHFPTGSVDADIFVLALPISFKQEWLALLVFLGGFSAATSMIIVSAVALSTMVSNNLVMPLLLINENFQKRYQHRLSSVLIWTRRIAILCIIITAYIYYREISAKFSLVSIGLISFVAIAQFTPAIIGGIYWKKATRVGALMGIAAGFMIWFYTLVLPTIVTSGYLPEDIMTVGPFGISILKPYALLGFESMDFVSHGLFFSLSTNLLLFATFSLLSVQSSKEHNQAVIFVDIFKYSTILDTSIVWKGQAYLPDLKSLLHNFLGESKTKSMLDDFFRKRNKNIGASEYADAELVNFAERLLSGIIGAASARIMVGSVVKEEEISMNEVLGILKETQELKLLNEKLKIKTSELKKASDKLKNLNERLLLNDELKDEFISTVTHEMKTPITSIRAFSEILLDEDLPEEERKKFLDIIIKETKRMNRLIDQVLDIEKFDSGKQKLNLIETDIRIMILQASDSVHHLFKERGIAYNINIDLPEATIELDEDRIKQVLLNLLSNALKFARGYVELNAFWQNGTIHIQVMDDGPGISDDERAFIFDKFFQAKNQTQKKPVGSGLGLAISKKIIEYHGGTINVERKDSRTVFFFTLPVHPKITLAEKANSYDA</sequence>
<feature type="transmembrane region" description="Helical" evidence="13">
    <location>
        <begin position="114"/>
        <end position="134"/>
    </location>
</feature>